<dbReference type="KEGG" id="vg:28800720"/>
<dbReference type="RefSeq" id="YP_009275384.1">
    <property type="nucleotide sequence ID" value="NC_030927.1"/>
</dbReference>
<dbReference type="GeneID" id="28800720"/>
<gene>
    <name evidence="1" type="primary">29</name>
    <name evidence="1" type="ORF">PBI_SPLINTER_29</name>
</gene>
<name>A0A160DD25_9CAUD</name>
<evidence type="ECO:0000313" key="1">
    <source>
        <dbReference type="EMBL" id="ANA85656.1"/>
    </source>
</evidence>
<protein>
    <submittedName>
        <fullName evidence="1">Minor tail protein</fullName>
    </submittedName>
</protein>
<reference evidence="1 2" key="1">
    <citation type="submission" date="2016-03" db="EMBL/GenBank/DDBJ databases">
        <authorList>
            <person name="Montgomery M.T."/>
            <person name="Guerrero C.A."/>
            <person name="Mavrich T.N."/>
            <person name="Pope W.H."/>
            <person name="Garlena R.A."/>
            <person name="Russell D.A."/>
            <person name="Jacobs-Sera D."/>
            <person name="Hendrix R.W."/>
            <person name="Hatfull G.F."/>
        </authorList>
    </citation>
    <scope>NUCLEOTIDE SEQUENCE [LARGE SCALE GENOMIC DNA]</scope>
</reference>
<organism evidence="1 2">
    <name type="scientific">Gordonia phage Splinter</name>
    <dbReference type="NCBI Taxonomy" id="1838080"/>
    <lineage>
        <taxon>Viruses</taxon>
        <taxon>Duplodnaviria</taxon>
        <taxon>Heunggongvirae</taxon>
        <taxon>Uroviricota</taxon>
        <taxon>Caudoviricetes</taxon>
        <taxon>Ruthgordonvirinae</taxon>
        <taxon>Vendettavirus</taxon>
        <taxon>Vendettavirus vendetta</taxon>
    </lineage>
</organism>
<dbReference type="Proteomes" id="UP000201364">
    <property type="component" value="Segment"/>
</dbReference>
<accession>A0A160DD25</accession>
<evidence type="ECO:0000313" key="2">
    <source>
        <dbReference type="Proteomes" id="UP000201364"/>
    </source>
</evidence>
<sequence length="322" mass="34915">MRGAEMQRQSPFKDLYGGRVAPASQQIVTRGSLDAEATQTGERATAYAENETRNAVGSIAEAVAGMAGAGVADIRARIEGILGGLLSNTETLVEHTEAIAELAEIAEAGGAITPAYVSNLDEMATVPRRDCIDYVMNGNSLERVIGRFTPAVQTQPNVGGVVYYTPLPADRTGIPEVIRFVSRRNTSGWIADDIADHRVDLCVFNPETHRIEKVTDNGNLRDLGQQQDSEIAVRMTLGESNRVRPGHLLFVAHQQRAPGLLQGPRWVMAAPNPNIGRNDDVLLRYATYRTTGHMSAIPSSVFLEDLAGDNSFIPWFSVGMRS</sequence>
<proteinExistence type="predicted"/>
<dbReference type="EMBL" id="KU998238">
    <property type="protein sequence ID" value="ANA85656.1"/>
    <property type="molecule type" value="Genomic_DNA"/>
</dbReference>